<accession>A0ABQ4G971</accession>
<reference evidence="1 2" key="1">
    <citation type="submission" date="2021-01" db="EMBL/GenBank/DDBJ databases">
        <title>Whole genome shotgun sequence of Microbispora corallina NBRC 16416.</title>
        <authorList>
            <person name="Komaki H."/>
            <person name="Tamura T."/>
        </authorList>
    </citation>
    <scope>NUCLEOTIDE SEQUENCE [LARGE SCALE GENOMIC DNA]</scope>
    <source>
        <strain evidence="1 2">NBRC 16416</strain>
    </source>
</reference>
<sequence>MRHTRANGQPALAAYVDSGDGVPRAHSLHVFTVTGSGIARNVVFGDPSLFPVFSLAPVHTAEDV</sequence>
<proteinExistence type="predicted"/>
<evidence type="ECO:0000313" key="2">
    <source>
        <dbReference type="Proteomes" id="UP000603904"/>
    </source>
</evidence>
<keyword evidence="2" id="KW-1185">Reference proteome</keyword>
<organism evidence="1 2">
    <name type="scientific">Microbispora corallina</name>
    <dbReference type="NCBI Taxonomy" id="83302"/>
    <lineage>
        <taxon>Bacteria</taxon>
        <taxon>Bacillati</taxon>
        <taxon>Actinomycetota</taxon>
        <taxon>Actinomycetes</taxon>
        <taxon>Streptosporangiales</taxon>
        <taxon>Streptosporangiaceae</taxon>
        <taxon>Microbispora</taxon>
    </lineage>
</organism>
<dbReference type="RefSeq" id="WP_239104083.1">
    <property type="nucleotide sequence ID" value="NZ_BAAAGP010000032.1"/>
</dbReference>
<dbReference type="EMBL" id="BOOC01000042">
    <property type="protein sequence ID" value="GIH43617.1"/>
    <property type="molecule type" value="Genomic_DNA"/>
</dbReference>
<protein>
    <submittedName>
        <fullName evidence="1">Uncharacterized protein</fullName>
    </submittedName>
</protein>
<evidence type="ECO:0000313" key="1">
    <source>
        <dbReference type="EMBL" id="GIH43617.1"/>
    </source>
</evidence>
<name>A0ABQ4G971_9ACTN</name>
<dbReference type="Proteomes" id="UP000603904">
    <property type="component" value="Unassembled WGS sequence"/>
</dbReference>
<comment type="caution">
    <text evidence="1">The sequence shown here is derived from an EMBL/GenBank/DDBJ whole genome shotgun (WGS) entry which is preliminary data.</text>
</comment>
<gene>
    <name evidence="1" type="ORF">Mco01_66170</name>
</gene>